<dbReference type="STRING" id="283909.R7TYV9"/>
<evidence type="ECO:0000313" key="12">
    <source>
        <dbReference type="EnsemblMetazoa" id="CapteP183144"/>
    </source>
</evidence>
<feature type="coiled-coil region" evidence="6">
    <location>
        <begin position="44"/>
        <end position="109"/>
    </location>
</feature>
<dbReference type="EMBL" id="AMQN01001964">
    <property type="status" value="NOT_ANNOTATED_CDS"/>
    <property type="molecule type" value="Genomic_DNA"/>
</dbReference>
<organism evidence="11">
    <name type="scientific">Capitella teleta</name>
    <name type="common">Polychaete worm</name>
    <dbReference type="NCBI Taxonomy" id="283909"/>
    <lineage>
        <taxon>Eukaryota</taxon>
        <taxon>Metazoa</taxon>
        <taxon>Spiralia</taxon>
        <taxon>Lophotrochozoa</taxon>
        <taxon>Annelida</taxon>
        <taxon>Polychaeta</taxon>
        <taxon>Sedentaria</taxon>
        <taxon>Scolecida</taxon>
        <taxon>Capitellidae</taxon>
        <taxon>Capitella</taxon>
    </lineage>
</organism>
<dbReference type="GO" id="GO:0006457">
    <property type="term" value="P:protein folding"/>
    <property type="evidence" value="ECO:0007669"/>
    <property type="project" value="TreeGrafter"/>
</dbReference>
<dbReference type="InterPro" id="IPR038189">
    <property type="entry name" value="Cdc37_Hsp90-bd_sf"/>
</dbReference>
<evidence type="ECO:0000256" key="5">
    <source>
        <dbReference type="ARBA" id="ARBA00031396"/>
    </source>
</evidence>
<dbReference type="GO" id="GO:0051087">
    <property type="term" value="F:protein-folding chaperone binding"/>
    <property type="evidence" value="ECO:0007669"/>
    <property type="project" value="TreeGrafter"/>
</dbReference>
<evidence type="ECO:0000256" key="7">
    <source>
        <dbReference type="SAM" id="MobiDB-lite"/>
    </source>
</evidence>
<evidence type="ECO:0000313" key="13">
    <source>
        <dbReference type="Proteomes" id="UP000014760"/>
    </source>
</evidence>
<dbReference type="GO" id="GO:0005737">
    <property type="term" value="C:cytoplasm"/>
    <property type="evidence" value="ECO:0007669"/>
    <property type="project" value="UniProtKB-SubCell"/>
</dbReference>
<keyword evidence="6" id="KW-0175">Coiled coil</keyword>
<comment type="similarity">
    <text evidence="2">Belongs to the CDC37 family.</text>
</comment>
<evidence type="ECO:0000256" key="1">
    <source>
        <dbReference type="ARBA" id="ARBA00004496"/>
    </source>
</evidence>
<evidence type="ECO:0000259" key="10">
    <source>
        <dbReference type="SMART" id="SM01071"/>
    </source>
</evidence>
<dbReference type="Pfam" id="PF08564">
    <property type="entry name" value="CDC37_C"/>
    <property type="match status" value="1"/>
</dbReference>
<dbReference type="InterPro" id="IPR013855">
    <property type="entry name" value="Cdc37_N_dom"/>
</dbReference>
<dbReference type="OrthoDB" id="440202at2759"/>
<evidence type="ECO:0000256" key="4">
    <source>
        <dbReference type="ARBA" id="ARBA00023186"/>
    </source>
</evidence>
<dbReference type="EnsemblMetazoa" id="CapteT183144">
    <property type="protein sequence ID" value="CapteP183144"/>
    <property type="gene ID" value="CapteG183144"/>
</dbReference>
<dbReference type="Pfam" id="PF03234">
    <property type="entry name" value="CDC37_N"/>
    <property type="match status" value="1"/>
</dbReference>
<dbReference type="Proteomes" id="UP000014760">
    <property type="component" value="Unassembled WGS sequence"/>
</dbReference>
<dbReference type="EMBL" id="KB307198">
    <property type="protein sequence ID" value="ELT99118.1"/>
    <property type="molecule type" value="Genomic_DNA"/>
</dbReference>
<dbReference type="AlphaFoldDB" id="R7TYV9"/>
<feature type="coiled-coil region" evidence="6">
    <location>
        <begin position="265"/>
        <end position="292"/>
    </location>
</feature>
<evidence type="ECO:0000256" key="6">
    <source>
        <dbReference type="SAM" id="Coils"/>
    </source>
</evidence>
<comment type="subcellular location">
    <subcellularLocation>
        <location evidence="1">Cytoplasm</location>
    </subcellularLocation>
</comment>
<dbReference type="GO" id="GO:0031072">
    <property type="term" value="F:heat shock protein binding"/>
    <property type="evidence" value="ECO:0007669"/>
    <property type="project" value="TreeGrafter"/>
</dbReference>
<dbReference type="PANTHER" id="PTHR12800">
    <property type="entry name" value="CDC37-RELATED"/>
    <property type="match status" value="1"/>
</dbReference>
<dbReference type="GO" id="GO:0050821">
    <property type="term" value="P:protein stabilization"/>
    <property type="evidence" value="ECO:0007669"/>
    <property type="project" value="TreeGrafter"/>
</dbReference>
<dbReference type="Gene3D" id="1.20.58.610">
    <property type="entry name" value="Cdc37, Hsp90 binding domain"/>
    <property type="match status" value="1"/>
</dbReference>
<dbReference type="InterPro" id="IPR004918">
    <property type="entry name" value="Cdc37"/>
</dbReference>
<dbReference type="FunCoup" id="R7TYV9">
    <property type="interactions" value="1950"/>
</dbReference>
<dbReference type="InterPro" id="IPR013874">
    <property type="entry name" value="Cdc37_Hsp90-bd"/>
</dbReference>
<keyword evidence="3" id="KW-0963">Cytoplasm</keyword>
<dbReference type="GO" id="GO:0019901">
    <property type="term" value="F:protein kinase binding"/>
    <property type="evidence" value="ECO:0007669"/>
    <property type="project" value="InterPro"/>
</dbReference>
<keyword evidence="4" id="KW-0143">Chaperone</keyword>
<dbReference type="Gene3D" id="6.10.140.250">
    <property type="match status" value="1"/>
</dbReference>
<gene>
    <name evidence="11" type="ORF">CAPTEDRAFT_183144</name>
</gene>
<reference evidence="13" key="1">
    <citation type="submission" date="2012-12" db="EMBL/GenBank/DDBJ databases">
        <authorList>
            <person name="Hellsten U."/>
            <person name="Grimwood J."/>
            <person name="Chapman J.A."/>
            <person name="Shapiro H."/>
            <person name="Aerts A."/>
            <person name="Otillar R.P."/>
            <person name="Terry A.Y."/>
            <person name="Boore J.L."/>
            <person name="Simakov O."/>
            <person name="Marletaz F."/>
            <person name="Cho S.-J."/>
            <person name="Edsinger-Gonzales E."/>
            <person name="Havlak P."/>
            <person name="Kuo D.-H."/>
            <person name="Larsson T."/>
            <person name="Lv J."/>
            <person name="Arendt D."/>
            <person name="Savage R."/>
            <person name="Osoegawa K."/>
            <person name="de Jong P."/>
            <person name="Lindberg D.R."/>
            <person name="Seaver E.C."/>
            <person name="Weisblat D.A."/>
            <person name="Putnam N.H."/>
            <person name="Grigoriev I.V."/>
            <person name="Rokhsar D.S."/>
        </authorList>
    </citation>
    <scope>NUCLEOTIDE SEQUENCE</scope>
    <source>
        <strain evidence="13">I ESC-2004</strain>
    </source>
</reference>
<dbReference type="SMART" id="SM01069">
    <property type="entry name" value="CDC37_C"/>
    <property type="match status" value="1"/>
</dbReference>
<feature type="domain" description="Cdc37 N-terminal" evidence="10">
    <location>
        <begin position="5"/>
        <end position="130"/>
    </location>
</feature>
<evidence type="ECO:0000256" key="3">
    <source>
        <dbReference type="ARBA" id="ARBA00022490"/>
    </source>
</evidence>
<dbReference type="GO" id="GO:0051082">
    <property type="term" value="F:unfolded protein binding"/>
    <property type="evidence" value="ECO:0007669"/>
    <property type="project" value="TreeGrafter"/>
</dbReference>
<reference evidence="11 13" key="2">
    <citation type="journal article" date="2013" name="Nature">
        <title>Insights into bilaterian evolution from three spiralian genomes.</title>
        <authorList>
            <person name="Simakov O."/>
            <person name="Marletaz F."/>
            <person name="Cho S.J."/>
            <person name="Edsinger-Gonzales E."/>
            <person name="Havlak P."/>
            <person name="Hellsten U."/>
            <person name="Kuo D.H."/>
            <person name="Larsson T."/>
            <person name="Lv J."/>
            <person name="Arendt D."/>
            <person name="Savage R."/>
            <person name="Osoegawa K."/>
            <person name="de Jong P."/>
            <person name="Grimwood J."/>
            <person name="Chapman J.A."/>
            <person name="Shapiro H."/>
            <person name="Aerts A."/>
            <person name="Otillar R.P."/>
            <person name="Terry A.Y."/>
            <person name="Boore J.L."/>
            <person name="Grigoriev I.V."/>
            <person name="Lindberg D.R."/>
            <person name="Seaver E.C."/>
            <person name="Weisblat D.A."/>
            <person name="Putnam N.H."/>
            <person name="Rokhsar D.S."/>
        </authorList>
    </citation>
    <scope>NUCLEOTIDE SEQUENCE</scope>
    <source>
        <strain evidence="11 13">I ESC-2004</strain>
    </source>
</reference>
<dbReference type="HOGENOM" id="CLU_046495_0_0_1"/>
<dbReference type="PANTHER" id="PTHR12800:SF4">
    <property type="entry name" value="HSP90 CO-CHAPERONE CDC37"/>
    <property type="match status" value="1"/>
</dbReference>
<proteinExistence type="inferred from homology"/>
<dbReference type="InterPro" id="IPR013873">
    <property type="entry name" value="Cdc37_C"/>
</dbReference>
<evidence type="ECO:0000259" key="9">
    <source>
        <dbReference type="SMART" id="SM01070"/>
    </source>
</evidence>
<dbReference type="SMART" id="SM01070">
    <property type="entry name" value="CDC37_M"/>
    <property type="match status" value="1"/>
</dbReference>
<evidence type="ECO:0000256" key="2">
    <source>
        <dbReference type="ARBA" id="ARBA00006222"/>
    </source>
</evidence>
<accession>R7TYV9</accession>
<protein>
    <recommendedName>
        <fullName evidence="5">Hsp90 chaperone protein kinase-targeting subunit</fullName>
    </recommendedName>
</protein>
<dbReference type="SMART" id="SM01071">
    <property type="entry name" value="CDC37_N"/>
    <property type="match status" value="1"/>
</dbReference>
<evidence type="ECO:0000313" key="11">
    <source>
        <dbReference type="EMBL" id="ELT99118.1"/>
    </source>
</evidence>
<feature type="region of interest" description="Disordered" evidence="7">
    <location>
        <begin position="349"/>
        <end position="370"/>
    </location>
</feature>
<feature type="domain" description="Cdc37 Hsp90 binding" evidence="9">
    <location>
        <begin position="128"/>
        <end position="286"/>
    </location>
</feature>
<name>R7TYV9_CAPTE</name>
<sequence length="370" mass="43324">MAKKGIDYSKWDHIEISDDEDDTHPNVDTPSLFKWRHEARVERMAQTQKEKDQIMKQKADKQQKLTEIKNKLKEVETASAADELAKLKLEEEKLSKEELEWRKKEEELLQKEKLQPWNVDTICKEGKSKTIINKNSSRKDENLSEDEKWERQQQFTDKNERLMKKFGMLRKYEDSQAFLTENPFLTCEETANYLVIWCVNLEVEEKHDLMLHVSHQTIVMQFILELARSLDMDPKSCVAAFFSRIKMAEQQYMEAFNDELNAFRQRIKARAAARLEDAMRQAEEEEKKERLGPGGLDPVEVFETLPKVLQDCFESKDVSLLQKAIAEMPKEEAAYHMKRCVDSGLWVPNAADQADQQPEEEVYASPNDLD</sequence>
<reference evidence="12" key="3">
    <citation type="submission" date="2015-06" db="UniProtKB">
        <authorList>
            <consortium name="EnsemblMetazoa"/>
        </authorList>
    </citation>
    <scope>IDENTIFICATION</scope>
</reference>
<dbReference type="Pfam" id="PF08565">
    <property type="entry name" value="CDC37_M"/>
    <property type="match status" value="1"/>
</dbReference>
<keyword evidence="13" id="KW-1185">Reference proteome</keyword>
<dbReference type="OMA" id="AEQCIII"/>
<dbReference type="SUPFAM" id="SSF101391">
    <property type="entry name" value="Hsp90 co-chaperone CDC37"/>
    <property type="match status" value="1"/>
</dbReference>
<evidence type="ECO:0000259" key="8">
    <source>
        <dbReference type="SMART" id="SM01069"/>
    </source>
</evidence>
<feature type="domain" description="Cdc37 C-terminal" evidence="8">
    <location>
        <begin position="290"/>
        <end position="366"/>
    </location>
</feature>
<dbReference type="FunFam" id="1.20.58.610:FF:000001">
    <property type="entry name" value="Hsp90 co-chaperone Cdc37-like 1"/>
    <property type="match status" value="1"/>
</dbReference>